<accession>A0A3N4J246</accession>
<organism evidence="4 5">
    <name type="scientific">Ascobolus immersus RN42</name>
    <dbReference type="NCBI Taxonomy" id="1160509"/>
    <lineage>
        <taxon>Eukaryota</taxon>
        <taxon>Fungi</taxon>
        <taxon>Dikarya</taxon>
        <taxon>Ascomycota</taxon>
        <taxon>Pezizomycotina</taxon>
        <taxon>Pezizomycetes</taxon>
        <taxon>Pezizales</taxon>
        <taxon>Ascobolaceae</taxon>
        <taxon>Ascobolus</taxon>
    </lineage>
</organism>
<dbReference type="GO" id="GO:0003676">
    <property type="term" value="F:nucleic acid binding"/>
    <property type="evidence" value="ECO:0007669"/>
    <property type="project" value="InterPro"/>
</dbReference>
<feature type="domain" description="CCHC-type" evidence="3">
    <location>
        <begin position="471"/>
        <end position="487"/>
    </location>
</feature>
<dbReference type="InterPro" id="IPR001878">
    <property type="entry name" value="Znf_CCHC"/>
</dbReference>
<feature type="compositionally biased region" description="Basic and acidic residues" evidence="2">
    <location>
        <begin position="1"/>
        <end position="11"/>
    </location>
</feature>
<dbReference type="OrthoDB" id="3863715at2759"/>
<name>A0A3N4J246_ASCIM</name>
<feature type="coiled-coil region" evidence="1">
    <location>
        <begin position="153"/>
        <end position="180"/>
    </location>
</feature>
<dbReference type="SUPFAM" id="SSF57756">
    <property type="entry name" value="Retrovirus zinc finger-like domains"/>
    <property type="match status" value="1"/>
</dbReference>
<sequence length="510" mass="57498">MAKTAEEKSEKLNTIAESKTSTTSASPCTSPLLKPLSPDSKKHVRRESTLQFTTREGPAPWQCETVGLTPDEKAAMDTFDSISELVKTIRESNEELHDDLLDWEEEQLTLGHDDVNLGTAVNRKLDEIRFRIHQVVNYAKALNTINSTHAITAKQLRKELADMQLNLQESEEERVMLLSDNLDLANKLDAALAGASTKAVTTTVPPHGIVDITVPKQYSNQLKASDLKAFEGTTDLDAIYKFLKALTYHIDILENVFNDAQRIEYTLSFLAGGARRWFKTEWKPRTTSYTFDSLMAAFRERWIPSNAHVHLVTKLEEMEMKRGSIDAFNDKFRGILELLQIHDLTRCRESDQYYKIYYSKVKDPAVRQSVLLRSLATPGGLNLDTLMDLVSKLMLALPTRTKVDTPQQQTPAFRPKVDVNKGKKSVTVKVNNLEDKHDAHHAEEATINALVTSTTTTTKPRGGPEMGEPRTCYSCHATDHLLRDCPTRKQFWDRVNKRRQEAVDASAGNA</sequence>
<dbReference type="AlphaFoldDB" id="A0A3N4J246"/>
<keyword evidence="1" id="KW-0175">Coiled coil</keyword>
<dbReference type="EMBL" id="ML119645">
    <property type="protein sequence ID" value="RPA87954.1"/>
    <property type="molecule type" value="Genomic_DNA"/>
</dbReference>
<reference evidence="4 5" key="1">
    <citation type="journal article" date="2018" name="Nat. Ecol. Evol.">
        <title>Pezizomycetes genomes reveal the molecular basis of ectomycorrhizal truffle lifestyle.</title>
        <authorList>
            <person name="Murat C."/>
            <person name="Payen T."/>
            <person name="Noel B."/>
            <person name="Kuo A."/>
            <person name="Morin E."/>
            <person name="Chen J."/>
            <person name="Kohler A."/>
            <person name="Krizsan K."/>
            <person name="Balestrini R."/>
            <person name="Da Silva C."/>
            <person name="Montanini B."/>
            <person name="Hainaut M."/>
            <person name="Levati E."/>
            <person name="Barry K.W."/>
            <person name="Belfiori B."/>
            <person name="Cichocki N."/>
            <person name="Clum A."/>
            <person name="Dockter R.B."/>
            <person name="Fauchery L."/>
            <person name="Guy J."/>
            <person name="Iotti M."/>
            <person name="Le Tacon F."/>
            <person name="Lindquist E.A."/>
            <person name="Lipzen A."/>
            <person name="Malagnac F."/>
            <person name="Mello A."/>
            <person name="Molinier V."/>
            <person name="Miyauchi S."/>
            <person name="Poulain J."/>
            <person name="Riccioni C."/>
            <person name="Rubini A."/>
            <person name="Sitrit Y."/>
            <person name="Splivallo R."/>
            <person name="Traeger S."/>
            <person name="Wang M."/>
            <person name="Zifcakova L."/>
            <person name="Wipf D."/>
            <person name="Zambonelli A."/>
            <person name="Paolocci F."/>
            <person name="Nowrousian M."/>
            <person name="Ottonello S."/>
            <person name="Baldrian P."/>
            <person name="Spatafora J.W."/>
            <person name="Henrissat B."/>
            <person name="Nagy L.G."/>
            <person name="Aury J.M."/>
            <person name="Wincker P."/>
            <person name="Grigoriev I.V."/>
            <person name="Bonfante P."/>
            <person name="Martin F.M."/>
        </authorList>
    </citation>
    <scope>NUCLEOTIDE SEQUENCE [LARGE SCALE GENOMIC DNA]</scope>
    <source>
        <strain evidence="4 5">RN42</strain>
    </source>
</reference>
<gene>
    <name evidence="4" type="ORF">BJ508DRAFT_320067</name>
</gene>
<dbReference type="SMART" id="SM00343">
    <property type="entry name" value="ZnF_C2HC"/>
    <property type="match status" value="1"/>
</dbReference>
<evidence type="ECO:0000313" key="4">
    <source>
        <dbReference type="EMBL" id="RPA87954.1"/>
    </source>
</evidence>
<dbReference type="GO" id="GO:0008270">
    <property type="term" value="F:zinc ion binding"/>
    <property type="evidence" value="ECO:0007669"/>
    <property type="project" value="InterPro"/>
</dbReference>
<dbReference type="Gene3D" id="4.10.60.10">
    <property type="entry name" value="Zinc finger, CCHC-type"/>
    <property type="match status" value="1"/>
</dbReference>
<dbReference type="Pfam" id="PF19259">
    <property type="entry name" value="Ty3_capsid"/>
    <property type="match status" value="1"/>
</dbReference>
<dbReference type="Proteomes" id="UP000275078">
    <property type="component" value="Unassembled WGS sequence"/>
</dbReference>
<proteinExistence type="predicted"/>
<evidence type="ECO:0000313" key="5">
    <source>
        <dbReference type="Proteomes" id="UP000275078"/>
    </source>
</evidence>
<dbReference type="InterPro" id="IPR045358">
    <property type="entry name" value="Ty3_capsid"/>
</dbReference>
<feature type="compositionally biased region" description="Low complexity" evidence="2">
    <location>
        <begin position="18"/>
        <end position="30"/>
    </location>
</feature>
<evidence type="ECO:0000256" key="2">
    <source>
        <dbReference type="SAM" id="MobiDB-lite"/>
    </source>
</evidence>
<dbReference type="STRING" id="1160509.A0A3N4J246"/>
<dbReference type="InterPro" id="IPR036875">
    <property type="entry name" value="Znf_CCHC_sf"/>
</dbReference>
<evidence type="ECO:0000256" key="1">
    <source>
        <dbReference type="SAM" id="Coils"/>
    </source>
</evidence>
<feature type="region of interest" description="Disordered" evidence="2">
    <location>
        <begin position="1"/>
        <end position="44"/>
    </location>
</feature>
<evidence type="ECO:0000259" key="3">
    <source>
        <dbReference type="SMART" id="SM00343"/>
    </source>
</evidence>
<keyword evidence="5" id="KW-1185">Reference proteome</keyword>
<protein>
    <recommendedName>
        <fullName evidence="3">CCHC-type domain-containing protein</fullName>
    </recommendedName>
</protein>